<feature type="coiled-coil region" evidence="2">
    <location>
        <begin position="151"/>
        <end position="178"/>
    </location>
</feature>
<dbReference type="Proteomes" id="UP000199392">
    <property type="component" value="Unassembled WGS sequence"/>
</dbReference>
<dbReference type="PANTHER" id="PTHR33619:SF3">
    <property type="entry name" value="POLYSACCHARIDE EXPORT PROTEIN GFCE-RELATED"/>
    <property type="match status" value="1"/>
</dbReference>
<dbReference type="EMBL" id="FOZW01000004">
    <property type="protein sequence ID" value="SFS74015.1"/>
    <property type="molecule type" value="Genomic_DNA"/>
</dbReference>
<dbReference type="InterPro" id="IPR049712">
    <property type="entry name" value="Poly_export"/>
</dbReference>
<dbReference type="InterPro" id="IPR019554">
    <property type="entry name" value="Soluble_ligand-bd"/>
</dbReference>
<evidence type="ECO:0000313" key="7">
    <source>
        <dbReference type="Proteomes" id="UP000199392"/>
    </source>
</evidence>
<dbReference type="GO" id="GO:0015159">
    <property type="term" value="F:polysaccharide transmembrane transporter activity"/>
    <property type="evidence" value="ECO:0007669"/>
    <property type="project" value="InterPro"/>
</dbReference>
<dbReference type="PANTHER" id="PTHR33619">
    <property type="entry name" value="POLYSACCHARIDE EXPORT PROTEIN GFCE-RELATED"/>
    <property type="match status" value="1"/>
</dbReference>
<organism evidence="6 7">
    <name type="scientific">Alloyangia pacifica</name>
    <dbReference type="NCBI Taxonomy" id="311180"/>
    <lineage>
        <taxon>Bacteria</taxon>
        <taxon>Pseudomonadati</taxon>
        <taxon>Pseudomonadota</taxon>
        <taxon>Alphaproteobacteria</taxon>
        <taxon>Rhodobacterales</taxon>
        <taxon>Roseobacteraceae</taxon>
        <taxon>Alloyangia</taxon>
    </lineage>
</organism>
<keyword evidence="7" id="KW-1185">Reference proteome</keyword>
<evidence type="ECO:0000259" key="4">
    <source>
        <dbReference type="Pfam" id="PF02563"/>
    </source>
</evidence>
<dbReference type="OrthoDB" id="197007at2"/>
<evidence type="ECO:0000256" key="2">
    <source>
        <dbReference type="SAM" id="Coils"/>
    </source>
</evidence>
<protein>
    <submittedName>
        <fullName evidence="6">SLBB domain-containing protein</fullName>
    </submittedName>
</protein>
<reference evidence="7" key="1">
    <citation type="submission" date="2016-10" db="EMBL/GenBank/DDBJ databases">
        <authorList>
            <person name="Varghese N."/>
            <person name="Submissions S."/>
        </authorList>
    </citation>
    <scope>NUCLEOTIDE SEQUENCE [LARGE SCALE GENOMIC DNA]</scope>
    <source>
        <strain evidence="7">DSM 26894</strain>
    </source>
</reference>
<evidence type="ECO:0000256" key="3">
    <source>
        <dbReference type="SAM" id="SignalP"/>
    </source>
</evidence>
<feature type="chain" id="PRO_5011648077" evidence="3">
    <location>
        <begin position="28"/>
        <end position="391"/>
    </location>
</feature>
<evidence type="ECO:0000313" key="6">
    <source>
        <dbReference type="EMBL" id="SFS74015.1"/>
    </source>
</evidence>
<dbReference type="STRING" id="311180.SAMN04488050_104233"/>
<feature type="signal peptide" evidence="3">
    <location>
        <begin position="1"/>
        <end position="27"/>
    </location>
</feature>
<keyword evidence="2" id="KW-0175">Coiled coil</keyword>
<proteinExistence type="predicted"/>
<dbReference type="InterPro" id="IPR003715">
    <property type="entry name" value="Poly_export_N"/>
</dbReference>
<evidence type="ECO:0000256" key="1">
    <source>
        <dbReference type="ARBA" id="ARBA00022729"/>
    </source>
</evidence>
<gene>
    <name evidence="6" type="ORF">SAMN04488050_104233</name>
</gene>
<name>A0A1I6SAL1_9RHOB</name>
<dbReference type="AlphaFoldDB" id="A0A1I6SAL1"/>
<accession>A0A1I6SAL1</accession>
<sequence>MVVFLRKFSVSTALVLALSLSGGAVRADTPDYNVDVGDRLTISVYGKPEMSGTFQVRADGNIALHLLGPVNVLGLTMREIEERIESEARDRFSSRESVLVDMLEYRDVFVLGAVDTPGAYEFRPGMTVMKAVAMAGGFERIQEEMSSDRDIRTARNTLAEAQSRLTFAISERDALARELARLDGVAPEAKAADAPLDLQQDQLVGLRRSLMQDLLEGASMRSMLADEEAGMLDQRRELINERLDATQEQLESMQELESRGLARKEQTLGLKIDLSEYNADLLEVAAFVSRAKQTRANAESDIQEAQTEYRLNLLQDKLEADQRVAQEQTDLEMALDFLRLASPAAAADMGEAVETIYELYRNGSDTPERVPPTALLGPEDVLQVRFEAVMQ</sequence>
<evidence type="ECO:0000259" key="5">
    <source>
        <dbReference type="Pfam" id="PF10531"/>
    </source>
</evidence>
<dbReference type="Gene3D" id="3.30.1950.10">
    <property type="entry name" value="wza like domain"/>
    <property type="match status" value="1"/>
</dbReference>
<dbReference type="Pfam" id="PF02563">
    <property type="entry name" value="Poly_export"/>
    <property type="match status" value="1"/>
</dbReference>
<feature type="domain" description="Polysaccharide export protein N-terminal" evidence="4">
    <location>
        <begin position="28"/>
        <end position="100"/>
    </location>
</feature>
<feature type="domain" description="Soluble ligand binding" evidence="5">
    <location>
        <begin position="108"/>
        <end position="138"/>
    </location>
</feature>
<dbReference type="Pfam" id="PF10531">
    <property type="entry name" value="SLBB"/>
    <property type="match status" value="1"/>
</dbReference>
<dbReference type="RefSeq" id="WP_092423719.1">
    <property type="nucleotide sequence ID" value="NZ_FNCL01000004.1"/>
</dbReference>
<keyword evidence="1 3" id="KW-0732">Signal</keyword>